<evidence type="ECO:0000313" key="1">
    <source>
        <dbReference type="EMBL" id="AAP53880.1"/>
    </source>
</evidence>
<protein>
    <submittedName>
        <fullName evidence="1">Uncharacterized protein</fullName>
    </submittedName>
</protein>
<organism evidence="1">
    <name type="scientific">Oryza sativa subsp. japonica</name>
    <name type="common">Rice</name>
    <dbReference type="NCBI Taxonomy" id="39947"/>
    <lineage>
        <taxon>Eukaryota</taxon>
        <taxon>Viridiplantae</taxon>
        <taxon>Streptophyta</taxon>
        <taxon>Embryophyta</taxon>
        <taxon>Tracheophyta</taxon>
        <taxon>Spermatophyta</taxon>
        <taxon>Magnoliopsida</taxon>
        <taxon>Liliopsida</taxon>
        <taxon>Poales</taxon>
        <taxon>Poaceae</taxon>
        <taxon>BOP clade</taxon>
        <taxon>Oryzoideae</taxon>
        <taxon>Oryzeae</taxon>
        <taxon>Oryzinae</taxon>
        <taxon>Oryza</taxon>
        <taxon>Oryza sativa</taxon>
    </lineage>
</organism>
<gene>
    <name evidence="1" type="ordered locus">LOC_Os10g29350</name>
</gene>
<dbReference type="AlphaFoldDB" id="Q7XEB0"/>
<accession>Q7XEB0</accession>
<proteinExistence type="predicted"/>
<reference evidence="1" key="2">
    <citation type="submission" date="2003-05" db="EMBL/GenBank/DDBJ databases">
        <authorList>
            <person name="Buell C.R."/>
            <person name="Wing R.A."/>
            <person name="McCombie W.R."/>
            <person name="Messing J."/>
            <person name="Yuan Q."/>
            <person name="Ouyang S."/>
        </authorList>
    </citation>
    <scope>NUCLEOTIDE SEQUENCE</scope>
</reference>
<name>Q7XEB0_ORYSJ</name>
<reference evidence="1" key="1">
    <citation type="journal article" date="2003" name="Science">
        <title>In-depth view of structure, activity, and evolution of rice chromosome 10.</title>
        <authorList>
            <consortium name="Rice Chromosome 10 Sequencing Consortium"/>
        </authorList>
    </citation>
    <scope>NUCLEOTIDE SEQUENCE [LARGE SCALE GENOMIC DNA]</scope>
</reference>
<sequence>MDSLPLDWPGMVQVLLGRAWAVGVAHEQARSRPVCRSGHAGTIDLGPGPIVPGPCPGQSAKGGNRTEKLTDENFLTPIVQTNRVFSFTFERIIFTFPLFPGGPVTNRGMTKPHEIPIGFIVSNSAVISQWIKEQRRNFDGLFIYTTWGIWLQRNARIFNNDYGTVSHVVDSIINMCKAFDEAQTV</sequence>
<dbReference type="EMBL" id="DP000086">
    <property type="protein sequence ID" value="AAP53880.1"/>
    <property type="molecule type" value="Genomic_DNA"/>
</dbReference>
<reference evidence="1" key="3">
    <citation type="submission" date="2006-07" db="EMBL/GenBank/DDBJ databases">
        <authorList>
            <person name="Buell R."/>
        </authorList>
    </citation>
    <scope>NUCLEOTIDE SEQUENCE</scope>
</reference>